<proteinExistence type="predicted"/>
<name>A0A0F9G9D8_9ZZZZ</name>
<dbReference type="EMBL" id="LAZR01027293">
    <property type="protein sequence ID" value="KKL66165.1"/>
    <property type="molecule type" value="Genomic_DNA"/>
</dbReference>
<sequence>MLSSTDHTHEIIASFGRTGNMAETARFTGVTRQRVHQIISDWRSGRIKKAAVPEHFTDTGCPDGSIPSCLECPLPACLYDEPGD</sequence>
<reference evidence="1" key="1">
    <citation type="journal article" date="2015" name="Nature">
        <title>Complex archaea that bridge the gap between prokaryotes and eukaryotes.</title>
        <authorList>
            <person name="Spang A."/>
            <person name="Saw J.H."/>
            <person name="Jorgensen S.L."/>
            <person name="Zaremba-Niedzwiedzka K."/>
            <person name="Martijn J."/>
            <person name="Lind A.E."/>
            <person name="van Eijk R."/>
            <person name="Schleper C."/>
            <person name="Guy L."/>
            <person name="Ettema T.J."/>
        </authorList>
    </citation>
    <scope>NUCLEOTIDE SEQUENCE</scope>
</reference>
<comment type="caution">
    <text evidence="1">The sequence shown here is derived from an EMBL/GenBank/DDBJ whole genome shotgun (WGS) entry which is preliminary data.</text>
</comment>
<organism evidence="1">
    <name type="scientific">marine sediment metagenome</name>
    <dbReference type="NCBI Taxonomy" id="412755"/>
    <lineage>
        <taxon>unclassified sequences</taxon>
        <taxon>metagenomes</taxon>
        <taxon>ecological metagenomes</taxon>
    </lineage>
</organism>
<protein>
    <submittedName>
        <fullName evidence="1">Uncharacterized protein</fullName>
    </submittedName>
</protein>
<gene>
    <name evidence="1" type="ORF">LCGC14_2147730</name>
</gene>
<dbReference type="AlphaFoldDB" id="A0A0F9G9D8"/>
<evidence type="ECO:0000313" key="1">
    <source>
        <dbReference type="EMBL" id="KKL66165.1"/>
    </source>
</evidence>
<accession>A0A0F9G9D8</accession>